<sequence length="243" mass="27012">MASCSSNGSAMVGCACGCSGCQPHLVSEWTPEEKAIFSSLTSIPKIQDFVDALKYEAKPDGAWSPRMTIRWGHGHCFGGSLFAAAALRNLGHRPYMVHISTDPEVDDDHVICAYQIDGYWGAIAKSNYSTLRGRDPVYQSIRELAMSYFDFYFSSAKVKSMTGYSDPVALEQFDERGPGKQGWMYAEDNMEDLDRVLCYEAPHYNVVTSKMAPHLSPATKQLLEASTLFTNWDGLFKPKESQT</sequence>
<evidence type="ECO:0000313" key="1">
    <source>
        <dbReference type="EMBL" id="GAQ84263.1"/>
    </source>
</evidence>
<dbReference type="EMBL" id="DF237131">
    <property type="protein sequence ID" value="GAQ84263.1"/>
    <property type="molecule type" value="Genomic_DNA"/>
</dbReference>
<evidence type="ECO:0008006" key="3">
    <source>
        <dbReference type="Google" id="ProtNLM"/>
    </source>
</evidence>
<dbReference type="AlphaFoldDB" id="A0A1Y1I1C0"/>
<evidence type="ECO:0000313" key="2">
    <source>
        <dbReference type="Proteomes" id="UP000054558"/>
    </source>
</evidence>
<protein>
    <recommendedName>
        <fullName evidence="3">Transglutaminase-like domain-containing protein</fullName>
    </recommendedName>
</protein>
<organism evidence="1 2">
    <name type="scientific">Klebsormidium nitens</name>
    <name type="common">Green alga</name>
    <name type="synonym">Ulothrix nitens</name>
    <dbReference type="NCBI Taxonomy" id="105231"/>
    <lineage>
        <taxon>Eukaryota</taxon>
        <taxon>Viridiplantae</taxon>
        <taxon>Streptophyta</taxon>
        <taxon>Klebsormidiophyceae</taxon>
        <taxon>Klebsormidiales</taxon>
        <taxon>Klebsormidiaceae</taxon>
        <taxon>Klebsormidium</taxon>
    </lineage>
</organism>
<name>A0A1Y1I1C0_KLENI</name>
<keyword evidence="2" id="KW-1185">Reference proteome</keyword>
<gene>
    <name evidence="1" type="ORF">KFL_001820160</name>
</gene>
<dbReference type="OrthoDB" id="447292at2759"/>
<reference evidence="1 2" key="1">
    <citation type="journal article" date="2014" name="Nat. Commun.">
        <title>Klebsormidium flaccidum genome reveals primary factors for plant terrestrial adaptation.</title>
        <authorList>
            <person name="Hori K."/>
            <person name="Maruyama F."/>
            <person name="Fujisawa T."/>
            <person name="Togashi T."/>
            <person name="Yamamoto N."/>
            <person name="Seo M."/>
            <person name="Sato S."/>
            <person name="Yamada T."/>
            <person name="Mori H."/>
            <person name="Tajima N."/>
            <person name="Moriyama T."/>
            <person name="Ikeuchi M."/>
            <person name="Watanabe M."/>
            <person name="Wada H."/>
            <person name="Kobayashi K."/>
            <person name="Saito M."/>
            <person name="Masuda T."/>
            <person name="Sasaki-Sekimoto Y."/>
            <person name="Mashiguchi K."/>
            <person name="Awai K."/>
            <person name="Shimojima M."/>
            <person name="Masuda S."/>
            <person name="Iwai M."/>
            <person name="Nobusawa T."/>
            <person name="Narise T."/>
            <person name="Kondo S."/>
            <person name="Saito H."/>
            <person name="Sato R."/>
            <person name="Murakawa M."/>
            <person name="Ihara Y."/>
            <person name="Oshima-Yamada Y."/>
            <person name="Ohtaka K."/>
            <person name="Satoh M."/>
            <person name="Sonobe K."/>
            <person name="Ishii M."/>
            <person name="Ohtani R."/>
            <person name="Kanamori-Sato M."/>
            <person name="Honoki R."/>
            <person name="Miyazaki D."/>
            <person name="Mochizuki H."/>
            <person name="Umetsu J."/>
            <person name="Higashi K."/>
            <person name="Shibata D."/>
            <person name="Kamiya Y."/>
            <person name="Sato N."/>
            <person name="Nakamura Y."/>
            <person name="Tabata S."/>
            <person name="Ida S."/>
            <person name="Kurokawa K."/>
            <person name="Ohta H."/>
        </authorList>
    </citation>
    <scope>NUCLEOTIDE SEQUENCE [LARGE SCALE GENOMIC DNA]</scope>
    <source>
        <strain evidence="1 2">NIES-2285</strain>
    </source>
</reference>
<accession>A0A1Y1I1C0</accession>
<dbReference type="OMA" id="HCFDGAL"/>
<dbReference type="Proteomes" id="UP000054558">
    <property type="component" value="Unassembled WGS sequence"/>
</dbReference>
<proteinExistence type="predicted"/>